<sequence>MKSFILLSALVAFVAADSIEYYTTGNDYYDVDAMMKDSTSFKKFVDCYLDVGPCDALTASFKVNANEAIATACRRCNDAQKHLVNRTFWGLKNLHPEYYEKFQKKYDPDNIYFADFEKAVAGY</sequence>
<dbReference type="AlphaFoldDB" id="A0AAV1JVW4"/>
<keyword evidence="1" id="KW-0732">Signal</keyword>
<dbReference type="PANTHER" id="PTHR11257">
    <property type="entry name" value="CHEMOSENSORY PROTEIN-RELATED"/>
    <property type="match status" value="1"/>
</dbReference>
<dbReference type="InterPro" id="IPR036682">
    <property type="entry name" value="OS_D_A10/PebIII_sf"/>
</dbReference>
<dbReference type="SUPFAM" id="SSF100910">
    <property type="entry name" value="Chemosensory protein Csp2"/>
    <property type="match status" value="1"/>
</dbReference>
<feature type="chain" id="PRO_5043852752" evidence="1">
    <location>
        <begin position="17"/>
        <end position="123"/>
    </location>
</feature>
<dbReference type="PANTHER" id="PTHR11257:SF13">
    <property type="entry name" value="GEO07322P1"/>
    <property type="match status" value="1"/>
</dbReference>
<dbReference type="EMBL" id="CAVLEF010000146">
    <property type="protein sequence ID" value="CAK1552530.1"/>
    <property type="molecule type" value="Genomic_DNA"/>
</dbReference>
<proteinExistence type="predicted"/>
<dbReference type="InterPro" id="IPR005055">
    <property type="entry name" value="A10/PebIII"/>
</dbReference>
<keyword evidence="3" id="KW-1185">Reference proteome</keyword>
<feature type="signal peptide" evidence="1">
    <location>
        <begin position="1"/>
        <end position="16"/>
    </location>
</feature>
<evidence type="ECO:0000313" key="2">
    <source>
        <dbReference type="EMBL" id="CAK1552530.1"/>
    </source>
</evidence>
<accession>A0AAV1JVW4</accession>
<dbReference type="Gene3D" id="1.10.2080.10">
    <property type="entry name" value="Insect odorant-binding protein A10/Ejaculatory bulb-specific protein 3"/>
    <property type="match status" value="1"/>
</dbReference>
<dbReference type="Proteomes" id="UP001497472">
    <property type="component" value="Unassembled WGS sequence"/>
</dbReference>
<dbReference type="Pfam" id="PF03392">
    <property type="entry name" value="OS-D"/>
    <property type="match status" value="1"/>
</dbReference>
<comment type="caution">
    <text evidence="2">The sequence shown here is derived from an EMBL/GenBank/DDBJ whole genome shotgun (WGS) entry which is preliminary data.</text>
</comment>
<organism evidence="2 3">
    <name type="scientific">Leptosia nina</name>
    <dbReference type="NCBI Taxonomy" id="320188"/>
    <lineage>
        <taxon>Eukaryota</taxon>
        <taxon>Metazoa</taxon>
        <taxon>Ecdysozoa</taxon>
        <taxon>Arthropoda</taxon>
        <taxon>Hexapoda</taxon>
        <taxon>Insecta</taxon>
        <taxon>Pterygota</taxon>
        <taxon>Neoptera</taxon>
        <taxon>Endopterygota</taxon>
        <taxon>Lepidoptera</taxon>
        <taxon>Glossata</taxon>
        <taxon>Ditrysia</taxon>
        <taxon>Papilionoidea</taxon>
        <taxon>Pieridae</taxon>
        <taxon>Pierinae</taxon>
        <taxon>Leptosia</taxon>
    </lineage>
</organism>
<evidence type="ECO:0000256" key="1">
    <source>
        <dbReference type="SAM" id="SignalP"/>
    </source>
</evidence>
<reference evidence="2 3" key="1">
    <citation type="submission" date="2023-11" db="EMBL/GenBank/DDBJ databases">
        <authorList>
            <person name="Okamura Y."/>
        </authorList>
    </citation>
    <scope>NUCLEOTIDE SEQUENCE [LARGE SCALE GENOMIC DNA]</scope>
</reference>
<gene>
    <name evidence="2" type="ORF">LNINA_LOCUS11570</name>
</gene>
<name>A0AAV1JVW4_9NEOP</name>
<evidence type="ECO:0000313" key="3">
    <source>
        <dbReference type="Proteomes" id="UP001497472"/>
    </source>
</evidence>
<protein>
    <submittedName>
        <fullName evidence="2">Uncharacterized protein</fullName>
    </submittedName>
</protein>